<keyword evidence="4" id="KW-0106">Calcium</keyword>
<organism evidence="6 7">
    <name type="scientific">Fodinisporobacter ferrooxydans</name>
    <dbReference type="NCBI Taxonomy" id="2901836"/>
    <lineage>
        <taxon>Bacteria</taxon>
        <taxon>Bacillati</taxon>
        <taxon>Bacillota</taxon>
        <taxon>Bacilli</taxon>
        <taxon>Bacillales</taxon>
        <taxon>Alicyclobacillaceae</taxon>
        <taxon>Fodinisporobacter</taxon>
    </lineage>
</organism>
<dbReference type="Pfam" id="PF00884">
    <property type="entry name" value="Sulfatase"/>
    <property type="match status" value="1"/>
</dbReference>
<dbReference type="PANTHER" id="PTHR42693:SF53">
    <property type="entry name" value="ENDO-4-O-SULFATASE"/>
    <property type="match status" value="1"/>
</dbReference>
<protein>
    <submittedName>
        <fullName evidence="6">Sulfatase-like hydrolase/transferase</fullName>
    </submittedName>
</protein>
<evidence type="ECO:0000259" key="5">
    <source>
        <dbReference type="Pfam" id="PF00884"/>
    </source>
</evidence>
<accession>A0ABY4CGI3</accession>
<dbReference type="SUPFAM" id="SSF53649">
    <property type="entry name" value="Alkaline phosphatase-like"/>
    <property type="match status" value="1"/>
</dbReference>
<name>A0ABY4CGI3_9BACL</name>
<evidence type="ECO:0000256" key="4">
    <source>
        <dbReference type="ARBA" id="ARBA00022837"/>
    </source>
</evidence>
<evidence type="ECO:0000256" key="1">
    <source>
        <dbReference type="ARBA" id="ARBA00008779"/>
    </source>
</evidence>
<keyword evidence="2" id="KW-0479">Metal-binding</keyword>
<gene>
    <name evidence="6" type="ORF">LSG31_17290</name>
</gene>
<evidence type="ECO:0000256" key="2">
    <source>
        <dbReference type="ARBA" id="ARBA00022723"/>
    </source>
</evidence>
<dbReference type="RefSeq" id="WP_347436308.1">
    <property type="nucleotide sequence ID" value="NZ_CP089291.1"/>
</dbReference>
<keyword evidence="3" id="KW-0378">Hydrolase</keyword>
<dbReference type="InterPro" id="IPR017850">
    <property type="entry name" value="Alkaline_phosphatase_core_sf"/>
</dbReference>
<dbReference type="InterPro" id="IPR000917">
    <property type="entry name" value="Sulfatase_N"/>
</dbReference>
<dbReference type="PROSITE" id="PS00149">
    <property type="entry name" value="SULFATASE_2"/>
    <property type="match status" value="1"/>
</dbReference>
<reference evidence="6" key="1">
    <citation type="submission" date="2021-12" db="EMBL/GenBank/DDBJ databases">
        <title>Alicyclobacillaceae gen. nov., sp. nov., isolated from chalcocite enrichment system.</title>
        <authorList>
            <person name="Jiang Z."/>
        </authorList>
    </citation>
    <scope>NUCLEOTIDE SEQUENCE</scope>
    <source>
        <strain evidence="6">MYW30-H2</strain>
    </source>
</reference>
<proteinExistence type="inferred from homology"/>
<dbReference type="Proteomes" id="UP000830167">
    <property type="component" value="Chromosome"/>
</dbReference>
<feature type="domain" description="Sulfatase N-terminal" evidence="5">
    <location>
        <begin position="5"/>
        <end position="342"/>
    </location>
</feature>
<dbReference type="EMBL" id="CP089291">
    <property type="protein sequence ID" value="UOF89620.1"/>
    <property type="molecule type" value="Genomic_DNA"/>
</dbReference>
<keyword evidence="7" id="KW-1185">Reference proteome</keyword>
<dbReference type="InterPro" id="IPR050738">
    <property type="entry name" value="Sulfatase"/>
</dbReference>
<dbReference type="CDD" id="cd16033">
    <property type="entry name" value="sulfatase_like"/>
    <property type="match status" value="1"/>
</dbReference>
<sequence length="463" mass="53835">MNTLPNILFIMVDQQRYDCLGYRNLFPVQTPYIDQLATEGISFSNAFTAIPLCSPARQALLSGKRPEALGTLWNYDLGSKIPSLEPSEDTWVHELKRAGYITGYIGKWHVNPKHDPRKYGYEDYVPISAYEKLRNQKYPDVTYKNGWFGETNLVPVEDSRTHWLAKQANTMISKYVASGQPWHVRVDFPEPHLPCRPSGKFSTMYSPEEIPQWPNFAETFQNKPYIQKQQLVNWRIDQYTWEQWSPIVARYYGIISQIDDAVGLVLAALKTFGIEENTIVIYTSDHGDMCGAHRMMDKHYVLYDEIIRVPFIVKWPLKISPGQNSESFVYNVLDLYPTILEIIQSEMMDTCTGRSLYPILQGKVPDSWRTSIISTYNGQQFGLYSQRMIRNKEWKYIWNATDTDELYDLTNDPYELVNAIHIPKYQDIISALRKELYTTLLAEGDTLIDNEWLRDQLLNGRKL</sequence>
<dbReference type="PANTHER" id="PTHR42693">
    <property type="entry name" value="ARYLSULFATASE FAMILY MEMBER"/>
    <property type="match status" value="1"/>
</dbReference>
<evidence type="ECO:0000256" key="3">
    <source>
        <dbReference type="ARBA" id="ARBA00022801"/>
    </source>
</evidence>
<evidence type="ECO:0000313" key="7">
    <source>
        <dbReference type="Proteomes" id="UP000830167"/>
    </source>
</evidence>
<comment type="similarity">
    <text evidence="1">Belongs to the sulfatase family.</text>
</comment>
<dbReference type="InterPro" id="IPR024607">
    <property type="entry name" value="Sulfatase_CS"/>
</dbReference>
<evidence type="ECO:0000313" key="6">
    <source>
        <dbReference type="EMBL" id="UOF89620.1"/>
    </source>
</evidence>
<dbReference type="Gene3D" id="3.40.720.10">
    <property type="entry name" value="Alkaline Phosphatase, subunit A"/>
    <property type="match status" value="1"/>
</dbReference>